<evidence type="ECO:0000256" key="1">
    <source>
        <dbReference type="ARBA" id="ARBA00022574"/>
    </source>
</evidence>
<keyword evidence="2" id="KW-0677">Repeat</keyword>
<dbReference type="InterPro" id="IPR019775">
    <property type="entry name" value="WD40_repeat_CS"/>
</dbReference>
<dbReference type="SMART" id="SM00320">
    <property type="entry name" value="WD40"/>
    <property type="match status" value="3"/>
</dbReference>
<organism evidence="6">
    <name type="scientific">Phallusia mammillata</name>
    <dbReference type="NCBI Taxonomy" id="59560"/>
    <lineage>
        <taxon>Eukaryota</taxon>
        <taxon>Metazoa</taxon>
        <taxon>Chordata</taxon>
        <taxon>Tunicata</taxon>
        <taxon>Ascidiacea</taxon>
        <taxon>Phlebobranchia</taxon>
        <taxon>Ascidiidae</taxon>
        <taxon>Phallusia</taxon>
    </lineage>
</organism>
<evidence type="ECO:0000256" key="4">
    <source>
        <dbReference type="SAM" id="Coils"/>
    </source>
</evidence>
<dbReference type="PROSITE" id="PS00678">
    <property type="entry name" value="WD_REPEATS_1"/>
    <property type="match status" value="1"/>
</dbReference>
<feature type="region of interest" description="Disordered" evidence="5">
    <location>
        <begin position="162"/>
        <end position="241"/>
    </location>
</feature>
<dbReference type="Pfam" id="PF00400">
    <property type="entry name" value="WD40"/>
    <property type="match status" value="1"/>
</dbReference>
<dbReference type="EMBL" id="LR782882">
    <property type="protein sequence ID" value="CAB3221372.1"/>
    <property type="molecule type" value="mRNA"/>
</dbReference>
<feature type="region of interest" description="Disordered" evidence="5">
    <location>
        <begin position="276"/>
        <end position="300"/>
    </location>
</feature>
<dbReference type="PROSITE" id="PS50082">
    <property type="entry name" value="WD_REPEATS_2"/>
    <property type="match status" value="1"/>
</dbReference>
<dbReference type="InterPro" id="IPR052596">
    <property type="entry name" value="AMBRA1_autophagy"/>
</dbReference>
<feature type="compositionally biased region" description="Polar residues" evidence="5">
    <location>
        <begin position="481"/>
        <end position="494"/>
    </location>
</feature>
<evidence type="ECO:0000313" key="6">
    <source>
        <dbReference type="EMBL" id="CAB3221372.1"/>
    </source>
</evidence>
<gene>
    <name evidence="6" type="primary">Ambra1</name>
</gene>
<dbReference type="InterPro" id="IPR001680">
    <property type="entry name" value="WD40_rpt"/>
</dbReference>
<name>A0A6F9D5K5_9ASCI</name>
<feature type="coiled-coil region" evidence="4">
    <location>
        <begin position="319"/>
        <end position="346"/>
    </location>
</feature>
<feature type="compositionally biased region" description="Low complexity" evidence="5">
    <location>
        <begin position="502"/>
        <end position="511"/>
    </location>
</feature>
<dbReference type="AlphaFoldDB" id="A0A6F9D5K5"/>
<evidence type="ECO:0000256" key="2">
    <source>
        <dbReference type="ARBA" id="ARBA00022737"/>
    </source>
</evidence>
<reference evidence="6" key="1">
    <citation type="submission" date="2020-04" db="EMBL/GenBank/DDBJ databases">
        <authorList>
            <person name="Neveu A P."/>
        </authorList>
    </citation>
    <scope>NUCLEOTIDE SEQUENCE</scope>
    <source>
        <tissue evidence="6">Whole embryo</tissue>
    </source>
</reference>
<dbReference type="GO" id="GO:0000045">
    <property type="term" value="P:autophagosome assembly"/>
    <property type="evidence" value="ECO:0007669"/>
    <property type="project" value="TreeGrafter"/>
</dbReference>
<feature type="compositionally biased region" description="Acidic residues" evidence="5">
    <location>
        <begin position="164"/>
        <end position="181"/>
    </location>
</feature>
<dbReference type="GO" id="GO:0080008">
    <property type="term" value="C:Cul4-RING E3 ubiquitin ligase complex"/>
    <property type="evidence" value="ECO:0007669"/>
    <property type="project" value="TreeGrafter"/>
</dbReference>
<dbReference type="PANTHER" id="PTHR22874">
    <property type="entry name" value="ACTIVATING MOLECULE IN BECN1-REGULATED AUTOPHAGY PROTEIN 1"/>
    <property type="match status" value="1"/>
</dbReference>
<accession>A0A6F9D5K5</accession>
<protein>
    <submittedName>
        <fullName evidence="6">Activating molecule in BECN1-regulated autophagy protein 1</fullName>
    </submittedName>
</protein>
<dbReference type="InterPro" id="IPR011047">
    <property type="entry name" value="Quinoprotein_ADH-like_sf"/>
</dbReference>
<dbReference type="GO" id="GO:1990756">
    <property type="term" value="F:ubiquitin-like ligase-substrate adaptor activity"/>
    <property type="evidence" value="ECO:0007669"/>
    <property type="project" value="TreeGrafter"/>
</dbReference>
<dbReference type="Gene3D" id="2.130.10.10">
    <property type="entry name" value="YVTN repeat-like/Quinoprotein amine dehydrogenase"/>
    <property type="match status" value="1"/>
</dbReference>
<evidence type="ECO:0000256" key="5">
    <source>
        <dbReference type="SAM" id="MobiDB-lite"/>
    </source>
</evidence>
<feature type="compositionally biased region" description="Low complexity" evidence="5">
    <location>
        <begin position="216"/>
        <end position="231"/>
    </location>
</feature>
<sequence length="732" mass="82188">MCTDNHKVDLPSRTRSTFMTAFSPDHSLIASCHGDHNVHVTDLKSEKLVKSLVGHDRSPWCISFHPSSNDILATGCLNGEVRVWDLHGGGSESWIASNENVTIASLSFHPMDQVLLIAGGNEIYLWDWSYPRPFASIKTSNVHEKVRLVRFDRWGSHILTGVVNDEEQNSGGEDEADDNDTVDWGWPPPRPSAGSSQARRRQMLRDWLSGSHPGPSSRASTNRSSTSTAYNLRRRESNLSRLIPRPCEPRSVASQMTPQADVETPVSLFHSATTTTTITQPRRGFSQRPPVPGPNEPAHTYSRDHERILHARVSVNAEIQHQYNRLQFLRQERRRLELRLQQLRDRGNNNTPLPSATEQNLLASHQASPPRPSTTVTSRTGHRALRRLLRRNIPSTQERLLESLNDPGVEMSLNFDTPPSENLTNNVRASIISRTTPTSSFGMMDEPLEEPDVPTFFLPMARSVIIEPPGPRRPGELPNHYMTSSSEQQFNPGVNDQPPPDAAYSRSAQQRSRARQSRTHWRRHQRRLRSINQYLSFYPGHNSPDPTSYRLQWWDFSKLELPEISRSDINVIVPQCKVYNDSSVDISKDGTKLATFIPAELNFVPDSMQVAVFSLEPSTLGQNIFRKSIGPNAVCLSLSPLGGYIAVGVKNRVYSQEGRQLYRFPMAQILRVGHKGCEALSTVVHHVNHPVIPDTPQRFVNINTIAWLPGVGQGLVYGTNNGELRICHTVAS</sequence>
<keyword evidence="1 3" id="KW-0853">WD repeat</keyword>
<feature type="compositionally biased region" description="Basic residues" evidence="5">
    <location>
        <begin position="512"/>
        <end position="523"/>
    </location>
</feature>
<dbReference type="SUPFAM" id="SSF50998">
    <property type="entry name" value="Quinoprotein alcohol dehydrogenase-like"/>
    <property type="match status" value="1"/>
</dbReference>
<keyword evidence="4" id="KW-0175">Coiled coil</keyword>
<dbReference type="PROSITE" id="PS50294">
    <property type="entry name" value="WD_REPEATS_REGION"/>
    <property type="match status" value="1"/>
</dbReference>
<dbReference type="InterPro" id="IPR015943">
    <property type="entry name" value="WD40/YVTN_repeat-like_dom_sf"/>
</dbReference>
<dbReference type="PANTHER" id="PTHR22874:SF1">
    <property type="entry name" value="ACTIVATING MOLECULE IN BECN1-REGULATED AUTOPHAGY PROTEIN 1"/>
    <property type="match status" value="1"/>
</dbReference>
<feature type="repeat" description="WD" evidence="3">
    <location>
        <begin position="52"/>
        <end position="86"/>
    </location>
</feature>
<dbReference type="GO" id="GO:0000423">
    <property type="term" value="P:mitophagy"/>
    <property type="evidence" value="ECO:0007669"/>
    <property type="project" value="TreeGrafter"/>
</dbReference>
<feature type="region of interest" description="Disordered" evidence="5">
    <location>
        <begin position="467"/>
        <end position="523"/>
    </location>
</feature>
<proteinExistence type="evidence at transcript level"/>
<evidence type="ECO:0000256" key="3">
    <source>
        <dbReference type="PROSITE-ProRule" id="PRU00221"/>
    </source>
</evidence>